<feature type="compositionally biased region" description="Polar residues" evidence="2">
    <location>
        <begin position="218"/>
        <end position="228"/>
    </location>
</feature>
<evidence type="ECO:0000313" key="3">
    <source>
        <dbReference type="EMBL" id="EMG48078.1"/>
    </source>
</evidence>
<feature type="region of interest" description="Disordered" evidence="2">
    <location>
        <begin position="357"/>
        <end position="402"/>
    </location>
</feature>
<feature type="region of interest" description="Disordered" evidence="2">
    <location>
        <begin position="1"/>
        <end position="39"/>
    </location>
</feature>
<evidence type="ECO:0000256" key="1">
    <source>
        <dbReference type="SAM" id="Coils"/>
    </source>
</evidence>
<feature type="compositionally biased region" description="Low complexity" evidence="2">
    <location>
        <begin position="388"/>
        <end position="399"/>
    </location>
</feature>
<feature type="compositionally biased region" description="Polar residues" evidence="2">
    <location>
        <begin position="1"/>
        <end position="10"/>
    </location>
</feature>
<dbReference type="PANTHER" id="PTHR24330">
    <property type="entry name" value="HOMEOBOX PROTEIN BARH-LIKE"/>
    <property type="match status" value="1"/>
</dbReference>
<evidence type="ECO:0000256" key="2">
    <source>
        <dbReference type="SAM" id="MobiDB-lite"/>
    </source>
</evidence>
<dbReference type="OrthoDB" id="4094480at2759"/>
<dbReference type="AlphaFoldDB" id="M3J7P3"/>
<reference evidence="3 4" key="1">
    <citation type="submission" date="2013-02" db="EMBL/GenBank/DDBJ databases">
        <title>Genome sequence of Candida maltosa Xu316, a potential industrial strain for xylitol and ethanol production.</title>
        <authorList>
            <person name="Yu J."/>
            <person name="Wang Q."/>
            <person name="Geng X."/>
            <person name="Bao W."/>
            <person name="He P."/>
            <person name="Cai J."/>
        </authorList>
    </citation>
    <scope>NUCLEOTIDE SEQUENCE [LARGE SCALE GENOMIC DNA]</scope>
    <source>
        <strain evidence="4">Xu316</strain>
    </source>
</reference>
<evidence type="ECO:0008006" key="5">
    <source>
        <dbReference type="Google" id="ProtNLM"/>
    </source>
</evidence>
<evidence type="ECO:0000313" key="4">
    <source>
        <dbReference type="Proteomes" id="UP000011777"/>
    </source>
</evidence>
<protein>
    <recommendedName>
        <fullName evidence="5">Transcription factor RBF1</fullName>
    </recommendedName>
</protein>
<feature type="region of interest" description="Disordered" evidence="2">
    <location>
        <begin position="415"/>
        <end position="446"/>
    </location>
</feature>
<gene>
    <name evidence="3" type="ORF">G210_1422</name>
</gene>
<dbReference type="STRING" id="1245528.M3J7P3"/>
<organism evidence="3 4">
    <name type="scientific">Candida maltosa (strain Xu316)</name>
    <name type="common">Yeast</name>
    <dbReference type="NCBI Taxonomy" id="1245528"/>
    <lineage>
        <taxon>Eukaryota</taxon>
        <taxon>Fungi</taxon>
        <taxon>Dikarya</taxon>
        <taxon>Ascomycota</taxon>
        <taxon>Saccharomycotina</taxon>
        <taxon>Pichiomycetes</taxon>
        <taxon>Debaryomycetaceae</taxon>
        <taxon>Candida/Lodderomyces clade</taxon>
        <taxon>Candida</taxon>
    </lineage>
</organism>
<dbReference type="eggNOG" id="ENOG502QQV3">
    <property type="taxonomic scope" value="Eukaryota"/>
</dbReference>
<feature type="coiled-coil region" evidence="1">
    <location>
        <begin position="85"/>
        <end position="168"/>
    </location>
</feature>
<feature type="compositionally biased region" description="Low complexity" evidence="2">
    <location>
        <begin position="182"/>
        <end position="204"/>
    </location>
</feature>
<keyword evidence="4" id="KW-1185">Reference proteome</keyword>
<dbReference type="Proteomes" id="UP000011777">
    <property type="component" value="Unassembled WGS sequence"/>
</dbReference>
<accession>M3J7P3</accession>
<dbReference type="EMBL" id="AOGT01001264">
    <property type="protein sequence ID" value="EMG48078.1"/>
    <property type="molecule type" value="Genomic_DNA"/>
</dbReference>
<keyword evidence="1" id="KW-0175">Coiled coil</keyword>
<feature type="region of interest" description="Disordered" evidence="2">
    <location>
        <begin position="489"/>
        <end position="525"/>
    </location>
</feature>
<name>M3J7P3_CANMX</name>
<comment type="caution">
    <text evidence="3">The sequence shown here is derived from an EMBL/GenBank/DDBJ whole genome shotgun (WGS) entry which is preliminary data.</text>
</comment>
<feature type="compositionally biased region" description="Basic residues" evidence="2">
    <location>
        <begin position="430"/>
        <end position="440"/>
    </location>
</feature>
<proteinExistence type="predicted"/>
<feature type="region of interest" description="Disordered" evidence="2">
    <location>
        <begin position="175"/>
        <end position="228"/>
    </location>
</feature>
<dbReference type="InterPro" id="IPR052145">
    <property type="entry name" value="Mediator/Homeobox_domain"/>
</dbReference>
<sequence>MSSNKSSDLNIPTIKSKLDSSSKLKQQQSTSNDDTNVYDPQVANYLARGTTTTTNNNTNNNQFGNLIHTNIQHGNLNYSTSAAAAAAELQHRAELQRRQQQLQQQELQQQEQLQQYKQAKQREQQQAQQAQQQQQQQQQQHVQQAQQYHQLTQQYQQQYEQQQQQQQQIYHQQIVPPPAPQPQQSQQQQSQPQQSQQSQSYQQQTTTGSPTDVVVSNDDYNTSSSSGENLRSRYIENEIVKTFNSKPELVEFIRSELGPEERCKIVINSSKPKAVYFQCERSGSFRTTVKDSAKRQRIAYTKRNKCGFRLVANLYPNEKDSSKKKLIKDNLGFDEDVVDDDDDDGESGEMWVLRMINPQHNHPPDSSNKKTRQKTSRTFVVGPINKPSHSSGSTRSSNSQLPVSVQAQINDELSNSANGVTSGYGDLYNPHHHHHHHHHQPSYTVQSLDQPDVAVMAAIEASAVAAATGGDSSTSPNVNVTAAAVAALQQNNGTPGTNGGEEDEANIDPSVQAHDHSHGLRSRYM</sequence>
<dbReference type="HOGENOM" id="CLU_033822_0_0_1"/>
<dbReference type="OMA" id="NVQAHDH"/>